<feature type="domain" description="Glyoxalase-like" evidence="1">
    <location>
        <begin position="4"/>
        <end position="179"/>
    </location>
</feature>
<protein>
    <submittedName>
        <fullName evidence="2">Glyoxalase-like domain-containing protein</fullName>
    </submittedName>
</protein>
<accession>A0A1H4EC85</accession>
<dbReference type="SUPFAM" id="SSF54593">
    <property type="entry name" value="Glyoxalase/Bleomycin resistance protein/Dihydroxybiphenyl dioxygenase"/>
    <property type="match status" value="1"/>
</dbReference>
<dbReference type="RefSeq" id="WP_093255155.1">
    <property type="nucleotide sequence ID" value="NZ_FNQM01000013.1"/>
</dbReference>
<evidence type="ECO:0000259" key="1">
    <source>
        <dbReference type="Pfam" id="PF13468"/>
    </source>
</evidence>
<evidence type="ECO:0000313" key="2">
    <source>
        <dbReference type="EMBL" id="SEA82664.1"/>
    </source>
</evidence>
<name>A0A1H4EC85_9RHOB</name>
<dbReference type="InterPro" id="IPR025870">
    <property type="entry name" value="Glyoxalase-like_dom"/>
</dbReference>
<dbReference type="EMBL" id="FNQM01000013">
    <property type="protein sequence ID" value="SEA82664.1"/>
    <property type="molecule type" value="Genomic_DNA"/>
</dbReference>
<proteinExistence type="predicted"/>
<gene>
    <name evidence="2" type="ORF">SAMN05444370_11338</name>
</gene>
<dbReference type="STRING" id="89524.SAMN05444370_11338"/>
<keyword evidence="3" id="KW-1185">Reference proteome</keyword>
<reference evidence="2 3" key="1">
    <citation type="submission" date="2016-10" db="EMBL/GenBank/DDBJ databases">
        <authorList>
            <person name="de Groot N.N."/>
        </authorList>
    </citation>
    <scope>NUCLEOTIDE SEQUENCE [LARGE SCALE GENOMIC DNA]</scope>
    <source>
        <strain evidence="2 3">DSM 15345</strain>
    </source>
</reference>
<dbReference type="AlphaFoldDB" id="A0A1H4EC85"/>
<evidence type="ECO:0000313" key="3">
    <source>
        <dbReference type="Proteomes" id="UP000198703"/>
    </source>
</evidence>
<dbReference type="Pfam" id="PF13468">
    <property type="entry name" value="Glyoxalase_3"/>
    <property type="match status" value="1"/>
</dbReference>
<dbReference type="OrthoDB" id="8451710at2"/>
<dbReference type="Proteomes" id="UP000198703">
    <property type="component" value="Unassembled WGS sequence"/>
</dbReference>
<sequence length="216" mass="22100">MIRFDHIALAADTLEAGADLVRARLGVKIGPGGAHPLMGTHNLLGATGPDSFLEVIAADPGAPPARPRWFGLDRPETLTHGPRPFLVAATDDLDAALAAAARAGFDLGRPEALRRGELHWRFAVTANGAPAEDGAAPLLIEWPAGPHPAGRMADAGLRCAGVTLRTPRPERLRALMAALGAANLFAIAEGAAGVVATFTGPGGAGGTLEPMMEALP</sequence>
<organism evidence="2 3">
    <name type="scientific">Rubrimonas cliftonensis</name>
    <dbReference type="NCBI Taxonomy" id="89524"/>
    <lineage>
        <taxon>Bacteria</taxon>
        <taxon>Pseudomonadati</taxon>
        <taxon>Pseudomonadota</taxon>
        <taxon>Alphaproteobacteria</taxon>
        <taxon>Rhodobacterales</taxon>
        <taxon>Paracoccaceae</taxon>
        <taxon>Rubrimonas</taxon>
    </lineage>
</organism>
<dbReference type="Gene3D" id="3.10.180.10">
    <property type="entry name" value="2,3-Dihydroxybiphenyl 1,2-Dioxygenase, domain 1"/>
    <property type="match status" value="1"/>
</dbReference>
<dbReference type="InterPro" id="IPR029068">
    <property type="entry name" value="Glyas_Bleomycin-R_OHBP_Dase"/>
</dbReference>